<dbReference type="SUPFAM" id="SSF51278">
    <property type="entry name" value="Urease, beta-subunit"/>
    <property type="match status" value="1"/>
</dbReference>
<evidence type="ECO:0000256" key="2">
    <source>
        <dbReference type="ARBA" id="ARBA00047778"/>
    </source>
</evidence>
<proteinExistence type="predicted"/>
<dbReference type="EMBL" id="JBHULK010000003">
    <property type="protein sequence ID" value="MFD2535450.1"/>
    <property type="molecule type" value="Genomic_DNA"/>
</dbReference>
<protein>
    <submittedName>
        <fullName evidence="3">Urease subunit beta</fullName>
        <ecNumber evidence="3">3.5.1.5</ecNumber>
    </submittedName>
</protein>
<dbReference type="EC" id="3.5.1.5" evidence="3"/>
<dbReference type="InterPro" id="IPR002019">
    <property type="entry name" value="Urease_beta-like"/>
</dbReference>
<accession>A0ABW5JUP9</accession>
<keyword evidence="4" id="KW-1185">Reference proteome</keyword>
<evidence type="ECO:0000313" key="3">
    <source>
        <dbReference type="EMBL" id="MFD2535450.1"/>
    </source>
</evidence>
<dbReference type="Gene3D" id="2.10.150.10">
    <property type="entry name" value="Urease, beta subunit"/>
    <property type="match status" value="1"/>
</dbReference>
<dbReference type="NCBIfam" id="TIGR00192">
    <property type="entry name" value="urease_beta"/>
    <property type="match status" value="1"/>
</dbReference>
<dbReference type="GO" id="GO:0009039">
    <property type="term" value="F:urease activity"/>
    <property type="evidence" value="ECO:0007669"/>
    <property type="project" value="UniProtKB-EC"/>
</dbReference>
<dbReference type="PANTHER" id="PTHR33569:SF1">
    <property type="entry name" value="UREASE"/>
    <property type="match status" value="1"/>
</dbReference>
<dbReference type="NCBIfam" id="NF009682">
    <property type="entry name" value="PRK13203.1"/>
    <property type="match status" value="1"/>
</dbReference>
<organism evidence="3 4">
    <name type="scientific">Gelatiniphilus marinus</name>
    <dbReference type="NCBI Taxonomy" id="1759464"/>
    <lineage>
        <taxon>Bacteria</taxon>
        <taxon>Pseudomonadati</taxon>
        <taxon>Bacteroidota</taxon>
        <taxon>Flavobacteriia</taxon>
        <taxon>Flavobacteriales</taxon>
        <taxon>Flavobacteriaceae</taxon>
        <taxon>Gelatiniphilus</taxon>
    </lineage>
</organism>
<evidence type="ECO:0000313" key="4">
    <source>
        <dbReference type="Proteomes" id="UP001597441"/>
    </source>
</evidence>
<reference evidence="4" key="1">
    <citation type="journal article" date="2019" name="Int. J. Syst. Evol. Microbiol.">
        <title>The Global Catalogue of Microorganisms (GCM) 10K type strain sequencing project: providing services to taxonomists for standard genome sequencing and annotation.</title>
        <authorList>
            <consortium name="The Broad Institute Genomics Platform"/>
            <consortium name="The Broad Institute Genome Sequencing Center for Infectious Disease"/>
            <person name="Wu L."/>
            <person name="Ma J."/>
        </authorList>
    </citation>
    <scope>NUCLEOTIDE SEQUENCE [LARGE SCALE GENOMIC DNA]</scope>
    <source>
        <strain evidence="4">KCTC 42903</strain>
    </source>
</reference>
<dbReference type="InterPro" id="IPR036461">
    <property type="entry name" value="Urease_betasu_sf"/>
</dbReference>
<dbReference type="PANTHER" id="PTHR33569">
    <property type="entry name" value="UREASE"/>
    <property type="match status" value="1"/>
</dbReference>
<dbReference type="Proteomes" id="UP001597441">
    <property type="component" value="Unassembled WGS sequence"/>
</dbReference>
<comment type="catalytic activity">
    <reaction evidence="2">
        <text>urea + 2 H2O + H(+) = hydrogencarbonate + 2 NH4(+)</text>
        <dbReference type="Rhea" id="RHEA:20557"/>
        <dbReference type="ChEBI" id="CHEBI:15377"/>
        <dbReference type="ChEBI" id="CHEBI:15378"/>
        <dbReference type="ChEBI" id="CHEBI:16199"/>
        <dbReference type="ChEBI" id="CHEBI:17544"/>
        <dbReference type="ChEBI" id="CHEBI:28938"/>
        <dbReference type="EC" id="3.5.1.5"/>
    </reaction>
</comment>
<gene>
    <name evidence="3" type="ORF">ACFSQS_10090</name>
</gene>
<dbReference type="RefSeq" id="WP_388017937.1">
    <property type="nucleotide sequence ID" value="NZ_JBHUDT010000003.1"/>
</dbReference>
<sequence>MSAKKNNYVVPGEIIYGKGDIELNAGKEVTKIKVTNTGDRPIQVGSHFHFAETNPALEFDRAAAEGKRLAIPAGLSVRFEPGETNADVELIPFGGIGRVRGFSLRHKK</sequence>
<keyword evidence="1 3" id="KW-0378">Hydrolase</keyword>
<name>A0ABW5JUP9_9FLAO</name>
<dbReference type="Pfam" id="PF00699">
    <property type="entry name" value="Urease_beta"/>
    <property type="match status" value="1"/>
</dbReference>
<comment type="caution">
    <text evidence="3">The sequence shown here is derived from an EMBL/GenBank/DDBJ whole genome shotgun (WGS) entry which is preliminary data.</text>
</comment>
<dbReference type="InterPro" id="IPR050069">
    <property type="entry name" value="Urease_subunit"/>
</dbReference>
<evidence type="ECO:0000256" key="1">
    <source>
        <dbReference type="ARBA" id="ARBA00022801"/>
    </source>
</evidence>
<dbReference type="CDD" id="cd00407">
    <property type="entry name" value="Urease_beta"/>
    <property type="match status" value="1"/>
</dbReference>